<reference evidence="2" key="2">
    <citation type="journal article" date="2015" name="Data Brief">
        <title>Shoot transcriptome of the giant reed, Arundo donax.</title>
        <authorList>
            <person name="Barrero R.A."/>
            <person name="Guerrero F.D."/>
            <person name="Moolhuijzen P."/>
            <person name="Goolsby J.A."/>
            <person name="Tidwell J."/>
            <person name="Bellgard S.E."/>
            <person name="Bellgard M.I."/>
        </authorList>
    </citation>
    <scope>NUCLEOTIDE SEQUENCE</scope>
    <source>
        <tissue evidence="2">Shoot tissue taken approximately 20 cm above the soil surface</tissue>
    </source>
</reference>
<sequence length="24" mass="2624">MCFCATAQMTRSSNSAVQEDQIDS</sequence>
<feature type="region of interest" description="Disordered" evidence="1">
    <location>
        <begin position="1"/>
        <end position="24"/>
    </location>
</feature>
<organism evidence="2">
    <name type="scientific">Arundo donax</name>
    <name type="common">Giant reed</name>
    <name type="synonym">Donax arundinaceus</name>
    <dbReference type="NCBI Taxonomy" id="35708"/>
    <lineage>
        <taxon>Eukaryota</taxon>
        <taxon>Viridiplantae</taxon>
        <taxon>Streptophyta</taxon>
        <taxon>Embryophyta</taxon>
        <taxon>Tracheophyta</taxon>
        <taxon>Spermatophyta</taxon>
        <taxon>Magnoliopsida</taxon>
        <taxon>Liliopsida</taxon>
        <taxon>Poales</taxon>
        <taxon>Poaceae</taxon>
        <taxon>PACMAD clade</taxon>
        <taxon>Arundinoideae</taxon>
        <taxon>Arundineae</taxon>
        <taxon>Arundo</taxon>
    </lineage>
</organism>
<reference evidence="2" key="1">
    <citation type="submission" date="2014-09" db="EMBL/GenBank/DDBJ databases">
        <authorList>
            <person name="Magalhaes I.L.F."/>
            <person name="Oliveira U."/>
            <person name="Santos F.R."/>
            <person name="Vidigal T.H.D.A."/>
            <person name="Brescovit A.D."/>
            <person name="Santos A.J."/>
        </authorList>
    </citation>
    <scope>NUCLEOTIDE SEQUENCE</scope>
    <source>
        <tissue evidence="2">Shoot tissue taken approximately 20 cm above the soil surface</tissue>
    </source>
</reference>
<evidence type="ECO:0000256" key="1">
    <source>
        <dbReference type="SAM" id="MobiDB-lite"/>
    </source>
</evidence>
<dbReference type="AlphaFoldDB" id="A0A0A9GGU2"/>
<protein>
    <submittedName>
        <fullName evidence="2">Uncharacterized protein</fullName>
    </submittedName>
</protein>
<proteinExistence type="predicted"/>
<evidence type="ECO:0000313" key="2">
    <source>
        <dbReference type="EMBL" id="JAE23692.1"/>
    </source>
</evidence>
<name>A0A0A9GGU2_ARUDO</name>
<dbReference type="EMBL" id="GBRH01174204">
    <property type="protein sequence ID" value="JAE23692.1"/>
    <property type="molecule type" value="Transcribed_RNA"/>
</dbReference>
<feature type="compositionally biased region" description="Polar residues" evidence="1">
    <location>
        <begin position="7"/>
        <end position="24"/>
    </location>
</feature>
<accession>A0A0A9GGU2</accession>